<evidence type="ECO:0000256" key="1">
    <source>
        <dbReference type="SAM" id="MobiDB-lite"/>
    </source>
</evidence>
<dbReference type="OrthoDB" id="9826178at2"/>
<evidence type="ECO:0000313" key="2">
    <source>
        <dbReference type="EMBL" id="CBY92476.1"/>
    </source>
</evidence>
<proteinExistence type="predicted"/>
<organism evidence="2 3">
    <name type="scientific">Mycoplasma haemofelis (strain Langford 1)</name>
    <name type="common">Haemobartonella felis</name>
    <dbReference type="NCBI Taxonomy" id="941640"/>
    <lineage>
        <taxon>Bacteria</taxon>
        <taxon>Bacillati</taxon>
        <taxon>Mycoplasmatota</taxon>
        <taxon>Mollicutes</taxon>
        <taxon>Mycoplasmataceae</taxon>
        <taxon>Mycoplasma</taxon>
    </lineage>
</organism>
<gene>
    <name evidence="2" type="ordered locus">HF1_04680</name>
</gene>
<feature type="region of interest" description="Disordered" evidence="1">
    <location>
        <begin position="149"/>
        <end position="176"/>
    </location>
</feature>
<accession>E8ZH55</accession>
<evidence type="ECO:0000313" key="3">
    <source>
        <dbReference type="Proteomes" id="UP000008637"/>
    </source>
</evidence>
<dbReference type="Proteomes" id="UP000008637">
    <property type="component" value="Chromosome"/>
</dbReference>
<keyword evidence="3" id="KW-1185">Reference proteome</keyword>
<reference evidence="2 3" key="1">
    <citation type="journal article" date="2011" name="J. Bacteriol.">
        <title>Complete genome sequence of Mycoplasma haemofelis, a hemotropic mycoplasma.</title>
        <authorList>
            <person name="Barker E.N."/>
            <person name="Helps C.R."/>
            <person name="Peters I.R."/>
            <person name="Darby A.C."/>
            <person name="Radford A.D."/>
            <person name="Tasker S."/>
        </authorList>
    </citation>
    <scope>NUCLEOTIDE SEQUENCE [LARGE SCALE GENOMIC DNA]</scope>
    <source>
        <strain evidence="2 3">Langford 1</strain>
    </source>
</reference>
<name>E8ZH55_MYCHL</name>
<sequence length="214" mass="23981">MSYLMKGGVAAATVGTTATGAYVGSRYLTNTTSVSKHLTSSGYKLISSIKNPDHLKLQWKEEFKSDKASIKSLLNLKEDDDESKGGEALGKWCTSKLAEEYSDKVDGLENVKKYCVIKSIKDWLIRNGNKAILTENQDDNSKWEATYNKRKQAKTPRTQTGLAEAWPADSGTDKKDTDLPIIKRWCKEKNDSDFLAYEDTYSHVKDWCTESTNA</sequence>
<dbReference type="KEGG" id="mha:HF1_04680"/>
<dbReference type="EMBL" id="FR773153">
    <property type="protein sequence ID" value="CBY92476.1"/>
    <property type="molecule type" value="Genomic_DNA"/>
</dbReference>
<dbReference type="HOGENOM" id="CLU_113690_0_0_14"/>
<dbReference type="AlphaFoldDB" id="E8ZH55"/>
<protein>
    <submittedName>
        <fullName evidence="2">Uncharacterized protein</fullName>
    </submittedName>
</protein>